<dbReference type="NCBIfam" id="TIGR02937">
    <property type="entry name" value="sigma70-ECF"/>
    <property type="match status" value="1"/>
</dbReference>
<dbReference type="SUPFAM" id="SSF88659">
    <property type="entry name" value="Sigma3 and sigma4 domains of RNA polymerase sigma factors"/>
    <property type="match status" value="1"/>
</dbReference>
<accession>A0A9X1X603</accession>
<dbReference type="InterPro" id="IPR039425">
    <property type="entry name" value="RNA_pol_sigma-70-like"/>
</dbReference>
<reference evidence="7" key="1">
    <citation type="submission" date="2022-04" db="EMBL/GenBank/DDBJ databases">
        <title>Mucilaginibacter sp. RS28 isolated from freshwater.</title>
        <authorList>
            <person name="Ko S.-R."/>
        </authorList>
    </citation>
    <scope>NUCLEOTIDE SEQUENCE</scope>
    <source>
        <strain evidence="7">RS28</strain>
    </source>
</reference>
<keyword evidence="8" id="KW-1185">Reference proteome</keyword>
<dbReference type="EMBL" id="JALJEJ010000004">
    <property type="protein sequence ID" value="MCJ8210268.1"/>
    <property type="molecule type" value="Genomic_DNA"/>
</dbReference>
<evidence type="ECO:0000256" key="2">
    <source>
        <dbReference type="ARBA" id="ARBA00023015"/>
    </source>
</evidence>
<evidence type="ECO:0000313" key="7">
    <source>
        <dbReference type="EMBL" id="MCJ8210268.1"/>
    </source>
</evidence>
<keyword evidence="4" id="KW-0804">Transcription</keyword>
<comment type="similarity">
    <text evidence="1">Belongs to the sigma-70 factor family. ECF subfamily.</text>
</comment>
<sequence>MFDEQAVIASILKGNLQAFKLLVNQYEKLVFFVISRLVREEQDREDICQEVFIKVHKNLHTFKQESKLSTWIARIAYLTAINFVRQNKKYQQRDYPDDPDKYHFTTEDPEELLIKKNTAAYVNYLIGKMPEQYRVLLTLYHLNEFSYQEIENITGMPEGTVKNYLFRARKLLKERLQVYLKYNEQ</sequence>
<dbReference type="InterPro" id="IPR014284">
    <property type="entry name" value="RNA_pol_sigma-70_dom"/>
</dbReference>
<dbReference type="Pfam" id="PF04542">
    <property type="entry name" value="Sigma70_r2"/>
    <property type="match status" value="1"/>
</dbReference>
<dbReference type="PANTHER" id="PTHR43133:SF51">
    <property type="entry name" value="RNA POLYMERASE SIGMA FACTOR"/>
    <property type="match status" value="1"/>
</dbReference>
<organism evidence="7 8">
    <name type="scientific">Mucilaginibacter straminoryzae</name>
    <dbReference type="NCBI Taxonomy" id="2932774"/>
    <lineage>
        <taxon>Bacteria</taxon>
        <taxon>Pseudomonadati</taxon>
        <taxon>Bacteroidota</taxon>
        <taxon>Sphingobacteriia</taxon>
        <taxon>Sphingobacteriales</taxon>
        <taxon>Sphingobacteriaceae</taxon>
        <taxon>Mucilaginibacter</taxon>
    </lineage>
</organism>
<protein>
    <submittedName>
        <fullName evidence="7">Sigma-70 family RNA polymerase sigma factor</fullName>
    </submittedName>
</protein>
<dbReference type="SUPFAM" id="SSF88946">
    <property type="entry name" value="Sigma2 domain of RNA polymerase sigma factors"/>
    <property type="match status" value="1"/>
</dbReference>
<evidence type="ECO:0000256" key="1">
    <source>
        <dbReference type="ARBA" id="ARBA00010641"/>
    </source>
</evidence>
<keyword evidence="3" id="KW-0731">Sigma factor</keyword>
<dbReference type="Pfam" id="PF08281">
    <property type="entry name" value="Sigma70_r4_2"/>
    <property type="match status" value="1"/>
</dbReference>
<evidence type="ECO:0000256" key="3">
    <source>
        <dbReference type="ARBA" id="ARBA00023082"/>
    </source>
</evidence>
<evidence type="ECO:0000259" key="6">
    <source>
        <dbReference type="Pfam" id="PF08281"/>
    </source>
</evidence>
<dbReference type="Gene3D" id="1.10.10.10">
    <property type="entry name" value="Winged helix-like DNA-binding domain superfamily/Winged helix DNA-binding domain"/>
    <property type="match status" value="1"/>
</dbReference>
<dbReference type="PANTHER" id="PTHR43133">
    <property type="entry name" value="RNA POLYMERASE ECF-TYPE SIGMA FACTO"/>
    <property type="match status" value="1"/>
</dbReference>
<dbReference type="InterPro" id="IPR013324">
    <property type="entry name" value="RNA_pol_sigma_r3/r4-like"/>
</dbReference>
<feature type="domain" description="RNA polymerase sigma factor 70 region 4 type 2" evidence="6">
    <location>
        <begin position="125"/>
        <end position="172"/>
    </location>
</feature>
<dbReference type="InterPro" id="IPR013249">
    <property type="entry name" value="RNA_pol_sigma70_r4_t2"/>
</dbReference>
<keyword evidence="2" id="KW-0805">Transcription regulation</keyword>
<dbReference type="Proteomes" id="UP001139450">
    <property type="component" value="Unassembled WGS sequence"/>
</dbReference>
<dbReference type="InterPro" id="IPR036388">
    <property type="entry name" value="WH-like_DNA-bd_sf"/>
</dbReference>
<dbReference type="CDD" id="cd06171">
    <property type="entry name" value="Sigma70_r4"/>
    <property type="match status" value="1"/>
</dbReference>
<dbReference type="GO" id="GO:0003677">
    <property type="term" value="F:DNA binding"/>
    <property type="evidence" value="ECO:0007669"/>
    <property type="project" value="InterPro"/>
</dbReference>
<dbReference type="AlphaFoldDB" id="A0A9X1X603"/>
<dbReference type="RefSeq" id="WP_245130104.1">
    <property type="nucleotide sequence ID" value="NZ_JALJEJ010000004.1"/>
</dbReference>
<dbReference type="GO" id="GO:0006352">
    <property type="term" value="P:DNA-templated transcription initiation"/>
    <property type="evidence" value="ECO:0007669"/>
    <property type="project" value="InterPro"/>
</dbReference>
<evidence type="ECO:0000259" key="5">
    <source>
        <dbReference type="Pfam" id="PF04542"/>
    </source>
</evidence>
<dbReference type="InterPro" id="IPR013325">
    <property type="entry name" value="RNA_pol_sigma_r2"/>
</dbReference>
<feature type="domain" description="RNA polymerase sigma-70 region 2" evidence="5">
    <location>
        <begin position="22"/>
        <end position="89"/>
    </location>
</feature>
<gene>
    <name evidence="7" type="ORF">MUY27_11165</name>
</gene>
<comment type="caution">
    <text evidence="7">The sequence shown here is derived from an EMBL/GenBank/DDBJ whole genome shotgun (WGS) entry which is preliminary data.</text>
</comment>
<dbReference type="Gene3D" id="1.10.1740.10">
    <property type="match status" value="1"/>
</dbReference>
<evidence type="ECO:0000313" key="8">
    <source>
        <dbReference type="Proteomes" id="UP001139450"/>
    </source>
</evidence>
<dbReference type="GO" id="GO:0016987">
    <property type="term" value="F:sigma factor activity"/>
    <property type="evidence" value="ECO:0007669"/>
    <property type="project" value="UniProtKB-KW"/>
</dbReference>
<name>A0A9X1X603_9SPHI</name>
<dbReference type="InterPro" id="IPR007627">
    <property type="entry name" value="RNA_pol_sigma70_r2"/>
</dbReference>
<evidence type="ECO:0000256" key="4">
    <source>
        <dbReference type="ARBA" id="ARBA00023163"/>
    </source>
</evidence>
<proteinExistence type="inferred from homology"/>